<evidence type="ECO:0000256" key="7">
    <source>
        <dbReference type="ARBA" id="ARBA00023315"/>
    </source>
</evidence>
<dbReference type="InterPro" id="IPR016181">
    <property type="entry name" value="Acyl_CoA_acyltransferase"/>
</dbReference>
<gene>
    <name evidence="12" type="ORF">PFISCL1PPCAC_10011</name>
</gene>
<dbReference type="GO" id="GO:0004402">
    <property type="term" value="F:histone acetyltransferase activity"/>
    <property type="evidence" value="ECO:0007669"/>
    <property type="project" value="InterPro"/>
</dbReference>
<evidence type="ECO:0000259" key="11">
    <source>
        <dbReference type="Pfam" id="PF21183"/>
    </source>
</evidence>
<accession>A0AAV5VLR6</accession>
<evidence type="ECO:0000256" key="4">
    <source>
        <dbReference type="ARBA" id="ARBA00021268"/>
    </source>
</evidence>
<evidence type="ECO:0000256" key="1">
    <source>
        <dbReference type="ARBA" id="ARBA00004123"/>
    </source>
</evidence>
<dbReference type="SUPFAM" id="SSF55729">
    <property type="entry name" value="Acyl-CoA N-acyltransferases (Nat)"/>
    <property type="match status" value="1"/>
</dbReference>
<dbReference type="PANTHER" id="PTHR12046">
    <property type="entry name" value="HISTONE ACETYLTRANSFERASE TYPE B CATALYTIC SUBUNIT"/>
    <property type="match status" value="1"/>
</dbReference>
<proteinExistence type="inferred from homology"/>
<dbReference type="GO" id="GO:0005634">
    <property type="term" value="C:nucleus"/>
    <property type="evidence" value="ECO:0007669"/>
    <property type="project" value="UniProtKB-SubCell"/>
</dbReference>
<dbReference type="Gene3D" id="1.10.10.390">
    <property type="match status" value="1"/>
</dbReference>
<name>A0AAV5VLR6_9BILA</name>
<dbReference type="InterPro" id="IPR017380">
    <property type="entry name" value="Hist_AcTrfase_B-typ_cat-su"/>
</dbReference>
<dbReference type="InterPro" id="IPR013523">
    <property type="entry name" value="Hist_AcTrfase_HAT1_C"/>
</dbReference>
<evidence type="ECO:0000313" key="12">
    <source>
        <dbReference type="EMBL" id="GMT18714.1"/>
    </source>
</evidence>
<evidence type="ECO:0000259" key="10">
    <source>
        <dbReference type="Pfam" id="PF10394"/>
    </source>
</evidence>
<dbReference type="GO" id="GO:0042393">
    <property type="term" value="F:histone binding"/>
    <property type="evidence" value="ECO:0007669"/>
    <property type="project" value="InterPro"/>
</dbReference>
<keyword evidence="9" id="KW-0175">Coiled coil</keyword>
<keyword evidence="7" id="KW-0012">Acyltransferase</keyword>
<reference evidence="12" key="1">
    <citation type="submission" date="2023-10" db="EMBL/GenBank/DDBJ databases">
        <title>Genome assembly of Pristionchus species.</title>
        <authorList>
            <person name="Yoshida K."/>
            <person name="Sommer R.J."/>
        </authorList>
    </citation>
    <scope>NUCLEOTIDE SEQUENCE</scope>
    <source>
        <strain evidence="12">RS5133</strain>
    </source>
</reference>
<dbReference type="Pfam" id="PF10394">
    <property type="entry name" value="Hat1_N"/>
    <property type="match status" value="1"/>
</dbReference>
<feature type="coiled-coil region" evidence="9">
    <location>
        <begin position="102"/>
        <end position="131"/>
    </location>
</feature>
<dbReference type="GO" id="GO:0000781">
    <property type="term" value="C:chromosome, telomeric region"/>
    <property type="evidence" value="ECO:0007669"/>
    <property type="project" value="GOC"/>
</dbReference>
<dbReference type="Proteomes" id="UP001432322">
    <property type="component" value="Unassembled WGS sequence"/>
</dbReference>
<evidence type="ECO:0000256" key="5">
    <source>
        <dbReference type="ARBA" id="ARBA00022679"/>
    </source>
</evidence>
<dbReference type="GO" id="GO:0031509">
    <property type="term" value="P:subtelomeric heterochromatin formation"/>
    <property type="evidence" value="ECO:0007669"/>
    <property type="project" value="InterPro"/>
</dbReference>
<dbReference type="InterPro" id="IPR048776">
    <property type="entry name" value="HAT1_C"/>
</dbReference>
<evidence type="ECO:0000256" key="9">
    <source>
        <dbReference type="SAM" id="Coils"/>
    </source>
</evidence>
<dbReference type="Gene3D" id="3.40.630.30">
    <property type="match status" value="1"/>
</dbReference>
<dbReference type="EC" id="2.3.1.48" evidence="3"/>
<organism evidence="12 13">
    <name type="scientific">Pristionchus fissidentatus</name>
    <dbReference type="NCBI Taxonomy" id="1538716"/>
    <lineage>
        <taxon>Eukaryota</taxon>
        <taxon>Metazoa</taxon>
        <taxon>Ecdysozoa</taxon>
        <taxon>Nematoda</taxon>
        <taxon>Chromadorea</taxon>
        <taxon>Rhabditida</taxon>
        <taxon>Rhabditina</taxon>
        <taxon>Diplogasteromorpha</taxon>
        <taxon>Diplogasteroidea</taxon>
        <taxon>Neodiplogasteridae</taxon>
        <taxon>Pristionchus</taxon>
    </lineage>
</organism>
<sequence>FSNMVQMDIDGLPSSSNEEYVADGLECVSLKFVRNVNDIATAEEYAPEYVYQHFGDSEKIFGYKNISVSIVYSEVSMRCYPIIKYDKKINEAKEGVKADDILKKLKDQLPEEQMEMQVESEEEMRAILAKEDNFKPFGELMSKFSSGGKDFEIYRIEELNDEFSRYLTRVQTLALWYINAAEYTDTADDKWMHYLVYEARHRTDGVAGNTYALAGYCSLYQFYGYPEKIRPRIAQILLLPLYRACGIGASFLNRIYKDLATRKEVMDVTAEDPADGFLHLRNYVEATNLSSLPEFAPEKLKEGFSEEMYTAANKAFKTNKNQCRRIYEILRLRSIGKKDEAELKKYRLDVKRRLDIPMRRTDKDWKKINAALDEEEISQVAANTQSVEEKMKTLQQMYEKEIEVYQTTIDRMEKYPRII</sequence>
<dbReference type="AlphaFoldDB" id="A0AAV5VLR6"/>
<dbReference type="InterPro" id="IPR019467">
    <property type="entry name" value="Hat1_N"/>
</dbReference>
<feature type="domain" description="Histone acetyl transferase HAT1 N-terminal" evidence="10">
    <location>
        <begin position="21"/>
        <end position="178"/>
    </location>
</feature>
<comment type="caution">
    <text evidence="12">The sequence shown here is derived from an EMBL/GenBank/DDBJ whole genome shotgun (WGS) entry which is preliminary data.</text>
</comment>
<dbReference type="Gene3D" id="3.90.360.10">
    <property type="entry name" value="Histone acetyl transferase 1 (HAT1), N-terminal domain"/>
    <property type="match status" value="1"/>
</dbReference>
<keyword evidence="6" id="KW-0539">Nucleus</keyword>
<evidence type="ECO:0000256" key="8">
    <source>
        <dbReference type="ARBA" id="ARBA00048017"/>
    </source>
</evidence>
<evidence type="ECO:0000256" key="2">
    <source>
        <dbReference type="ARBA" id="ARBA00010543"/>
    </source>
</evidence>
<dbReference type="EMBL" id="BTSY01000003">
    <property type="protein sequence ID" value="GMT18714.1"/>
    <property type="molecule type" value="Genomic_DNA"/>
</dbReference>
<keyword evidence="13" id="KW-1185">Reference proteome</keyword>
<protein>
    <recommendedName>
        <fullName evidence="4">Histone acetyltransferase type B catalytic subunit</fullName>
        <ecNumber evidence="3">2.3.1.48</ecNumber>
    </recommendedName>
</protein>
<keyword evidence="5" id="KW-0808">Transferase</keyword>
<comment type="catalytic activity">
    <reaction evidence="8">
        <text>L-lysyl-[protein] + acetyl-CoA = N(6)-acetyl-L-lysyl-[protein] + CoA + H(+)</text>
        <dbReference type="Rhea" id="RHEA:45948"/>
        <dbReference type="Rhea" id="RHEA-COMP:9752"/>
        <dbReference type="Rhea" id="RHEA-COMP:10731"/>
        <dbReference type="ChEBI" id="CHEBI:15378"/>
        <dbReference type="ChEBI" id="CHEBI:29969"/>
        <dbReference type="ChEBI" id="CHEBI:57287"/>
        <dbReference type="ChEBI" id="CHEBI:57288"/>
        <dbReference type="ChEBI" id="CHEBI:61930"/>
        <dbReference type="EC" id="2.3.1.48"/>
    </reaction>
</comment>
<feature type="domain" description="Histone acetyltransferase type B catalytic subunit C-terminal" evidence="11">
    <location>
        <begin position="281"/>
        <end position="332"/>
    </location>
</feature>
<comment type="subcellular location">
    <subcellularLocation>
        <location evidence="1">Nucleus</location>
    </subcellularLocation>
</comment>
<evidence type="ECO:0000256" key="6">
    <source>
        <dbReference type="ARBA" id="ARBA00023242"/>
    </source>
</evidence>
<feature type="non-terminal residue" evidence="12">
    <location>
        <position position="1"/>
    </location>
</feature>
<evidence type="ECO:0000256" key="3">
    <source>
        <dbReference type="ARBA" id="ARBA00013184"/>
    </source>
</evidence>
<dbReference type="InterPro" id="IPR037113">
    <property type="entry name" value="Hat1_N_sf"/>
</dbReference>
<evidence type="ECO:0000313" key="13">
    <source>
        <dbReference type="Proteomes" id="UP001432322"/>
    </source>
</evidence>
<comment type="similarity">
    <text evidence="2">Belongs to the HAT1 family.</text>
</comment>
<dbReference type="Pfam" id="PF21183">
    <property type="entry name" value="HAT1_C"/>
    <property type="match status" value="1"/>
</dbReference>